<evidence type="ECO:0000313" key="2">
    <source>
        <dbReference type="Proteomes" id="UP001152795"/>
    </source>
</evidence>
<reference evidence="1" key="1">
    <citation type="submission" date="2020-04" db="EMBL/GenBank/DDBJ databases">
        <authorList>
            <person name="Alioto T."/>
            <person name="Alioto T."/>
            <person name="Gomez Garrido J."/>
        </authorList>
    </citation>
    <scope>NUCLEOTIDE SEQUENCE</scope>
    <source>
        <strain evidence="1">A484AB</strain>
    </source>
</reference>
<comment type="caution">
    <text evidence="1">The sequence shown here is derived from an EMBL/GenBank/DDBJ whole genome shotgun (WGS) entry which is preliminary data.</text>
</comment>
<proteinExistence type="predicted"/>
<evidence type="ECO:0000313" key="1">
    <source>
        <dbReference type="EMBL" id="CAB4023778.1"/>
    </source>
</evidence>
<dbReference type="Proteomes" id="UP001152795">
    <property type="component" value="Unassembled WGS sequence"/>
</dbReference>
<sequence>MDSGKINCIVFLDVRNAFDSINHEILIDKMRNFFGATGKQLRSFESYLNNRVQQCLINGQLSSPKKIICGVQQGSILGPLLFLLYINDIADSLSHLTPSLYADDTEIYASSNDCADLVDNDDKVNIDLENIPMQMDDTQ</sequence>
<keyword evidence="2" id="KW-1185">Reference proteome</keyword>
<organism evidence="1 2">
    <name type="scientific">Paramuricea clavata</name>
    <name type="common">Red gorgonian</name>
    <name type="synonym">Violescent sea-whip</name>
    <dbReference type="NCBI Taxonomy" id="317549"/>
    <lineage>
        <taxon>Eukaryota</taxon>
        <taxon>Metazoa</taxon>
        <taxon>Cnidaria</taxon>
        <taxon>Anthozoa</taxon>
        <taxon>Octocorallia</taxon>
        <taxon>Malacalcyonacea</taxon>
        <taxon>Plexauridae</taxon>
        <taxon>Paramuricea</taxon>
    </lineage>
</organism>
<dbReference type="AlphaFoldDB" id="A0A7D9J7L2"/>
<dbReference type="PROSITE" id="PS50878">
    <property type="entry name" value="RT_POL"/>
    <property type="match status" value="1"/>
</dbReference>
<dbReference type="OrthoDB" id="3261222at2759"/>
<dbReference type="PANTHER" id="PTHR33332">
    <property type="entry name" value="REVERSE TRANSCRIPTASE DOMAIN-CONTAINING PROTEIN"/>
    <property type="match status" value="1"/>
</dbReference>
<dbReference type="InterPro" id="IPR000477">
    <property type="entry name" value="RT_dom"/>
</dbReference>
<accession>A0A7D9J7L2</accession>
<protein>
    <submittedName>
        <fullName evidence="1">Uncharacterized protein</fullName>
    </submittedName>
</protein>
<dbReference type="EMBL" id="CACRXK020012677">
    <property type="protein sequence ID" value="CAB4023778.1"/>
    <property type="molecule type" value="Genomic_DNA"/>
</dbReference>
<dbReference type="Pfam" id="PF00078">
    <property type="entry name" value="RVT_1"/>
    <property type="match status" value="1"/>
</dbReference>
<name>A0A7D9J7L2_PARCT</name>
<gene>
    <name evidence="1" type="ORF">PACLA_8A014656</name>
</gene>